<dbReference type="InterPro" id="IPR002182">
    <property type="entry name" value="NB-ARC"/>
</dbReference>
<organism evidence="2 3">
    <name type="scientific">Rhizocola hellebori</name>
    <dbReference type="NCBI Taxonomy" id="1392758"/>
    <lineage>
        <taxon>Bacteria</taxon>
        <taxon>Bacillati</taxon>
        <taxon>Actinomycetota</taxon>
        <taxon>Actinomycetes</taxon>
        <taxon>Micromonosporales</taxon>
        <taxon>Micromonosporaceae</taxon>
        <taxon>Rhizocola</taxon>
    </lineage>
</organism>
<dbReference type="Pfam" id="PF00931">
    <property type="entry name" value="NB-ARC"/>
    <property type="match status" value="1"/>
</dbReference>
<dbReference type="Pfam" id="PF13424">
    <property type="entry name" value="TPR_12"/>
    <property type="match status" value="2"/>
</dbReference>
<dbReference type="PANTHER" id="PTHR46082">
    <property type="entry name" value="ATP/GTP-BINDING PROTEIN-RELATED"/>
    <property type="match status" value="1"/>
</dbReference>
<dbReference type="SUPFAM" id="SSF48452">
    <property type="entry name" value="TPR-like"/>
    <property type="match status" value="2"/>
</dbReference>
<evidence type="ECO:0000259" key="1">
    <source>
        <dbReference type="Pfam" id="PF00931"/>
    </source>
</evidence>
<proteinExistence type="predicted"/>
<accession>A0A8J3QKW6</accession>
<dbReference type="SUPFAM" id="SSF52540">
    <property type="entry name" value="P-loop containing nucleoside triphosphate hydrolases"/>
    <property type="match status" value="1"/>
</dbReference>
<dbReference type="InterPro" id="IPR011990">
    <property type="entry name" value="TPR-like_helical_dom_sf"/>
</dbReference>
<dbReference type="NCBIfam" id="NF040586">
    <property type="entry name" value="FxSxx_TPR"/>
    <property type="match status" value="1"/>
</dbReference>
<gene>
    <name evidence="2" type="ORF">Rhe02_97560</name>
</gene>
<sequence>MVLRWLMVLALAVTLSTLTFLVGQWLMPPLLLWAGAHAGFRGGADLVGAARAFGPLGIASLTATAAVAAGRAWASRAIAVESGASAARERLVFGVIPPVAWYFQPRPNEQIALRRALTTGGAALVALPGMRGVGKSQIAAAYARECIKSGFGLVAWINAESGPTADLVRLLEVLGLGPAHEDQLTHEALVHRVRSVLERHDGLQRLIVFDNVEDPEDVREYLPTTGTTKTIITSNHREFVSMPGITAIPVDTFTHQQGRSFLAAATGYPHGADADEIGREMGWLPLGLAQAAAYITHNGLTCRQYLDALAEHDLDETLMQQKGADHPGVLRATAMTLARLPQEDSSGFTNKLLVVLSIMSPDGVKRELLTGSAAQSAFGADGTAIARALRILASCSLIAIAASVSLGRAGQTGTDTATVTMHRLIARVVRHRAGQSDSTALVEARQQVHRLLAAARPPEVIVIDDWRSLPIFRTLWPHLDSCAALNSSDRNVRQLFVDLARYQWLVGDYVPARSRCELTIRAWTDWLESGADIPDRKDLREQVLAMRFNLANIVRGLGDLAGARSIDEAVLAEQRVLLGPAHPHTLLSAGGLAADLRGLGHYRQALSHDTETYATWLDQFGRSHRRTLTAQSNLAVNYRLLGDFRAARRFDAQAFQLWRAFYGPDDAMFSAANLARDVRDAGAYRQSVRLLREVHRNVASRAEGRPWRESEVLWSLAVSLRLAGDVHEAVRLLELALSGFESKLGAESHQAAACRLSLAVGWLAMGDRRATPELQALLTRYTTKLGAKHPLTLACLSNLAVAEYLFNIGEPESSAQSAAAALSEVLGPEHPHAIAACNNQAVVQATTGHEIGARRRLAEATARAQLKLGTDHPDALSCRANLLLAEKLSGRSEADRELAEVTEELGRRLGTSHPVVLKLRKNEYLCQTIDPHSY</sequence>
<protein>
    <submittedName>
        <fullName evidence="2">Tetratricopeptide repeat protein</fullName>
    </submittedName>
</protein>
<evidence type="ECO:0000313" key="2">
    <source>
        <dbReference type="EMBL" id="GIH11689.1"/>
    </source>
</evidence>
<keyword evidence="3" id="KW-1185">Reference proteome</keyword>
<dbReference type="GO" id="GO:0043531">
    <property type="term" value="F:ADP binding"/>
    <property type="evidence" value="ECO:0007669"/>
    <property type="project" value="InterPro"/>
</dbReference>
<reference evidence="2" key="1">
    <citation type="submission" date="2021-01" db="EMBL/GenBank/DDBJ databases">
        <title>Whole genome shotgun sequence of Rhizocola hellebori NBRC 109834.</title>
        <authorList>
            <person name="Komaki H."/>
            <person name="Tamura T."/>
        </authorList>
    </citation>
    <scope>NUCLEOTIDE SEQUENCE</scope>
    <source>
        <strain evidence="2">NBRC 109834</strain>
    </source>
</reference>
<name>A0A8J3QKW6_9ACTN</name>
<evidence type="ECO:0000313" key="3">
    <source>
        <dbReference type="Proteomes" id="UP000612899"/>
    </source>
</evidence>
<feature type="domain" description="NB-ARC" evidence="1">
    <location>
        <begin position="117"/>
        <end position="234"/>
    </location>
</feature>
<dbReference type="Gene3D" id="1.25.40.10">
    <property type="entry name" value="Tetratricopeptide repeat domain"/>
    <property type="match status" value="2"/>
</dbReference>
<dbReference type="Proteomes" id="UP000612899">
    <property type="component" value="Unassembled WGS sequence"/>
</dbReference>
<dbReference type="PANTHER" id="PTHR46082:SF11">
    <property type="entry name" value="AAA+ ATPASE DOMAIN-CONTAINING PROTEIN-RELATED"/>
    <property type="match status" value="1"/>
</dbReference>
<dbReference type="InterPro" id="IPR053137">
    <property type="entry name" value="NLR-like"/>
</dbReference>
<dbReference type="EMBL" id="BONY01000155">
    <property type="protein sequence ID" value="GIH11689.1"/>
    <property type="molecule type" value="Genomic_DNA"/>
</dbReference>
<dbReference type="Gene3D" id="3.40.50.300">
    <property type="entry name" value="P-loop containing nucleotide triphosphate hydrolases"/>
    <property type="match status" value="1"/>
</dbReference>
<dbReference type="AlphaFoldDB" id="A0A8J3QKW6"/>
<dbReference type="InterPro" id="IPR027417">
    <property type="entry name" value="P-loop_NTPase"/>
</dbReference>
<comment type="caution">
    <text evidence="2">The sequence shown here is derived from an EMBL/GenBank/DDBJ whole genome shotgun (WGS) entry which is preliminary data.</text>
</comment>